<accession>A0ABS6WTG8</accession>
<dbReference type="RefSeq" id="WP_219203582.1">
    <property type="nucleotide sequence ID" value="NZ_JAHWQX010000009.1"/>
</dbReference>
<evidence type="ECO:0000313" key="1">
    <source>
        <dbReference type="EMBL" id="MBW3099253.1"/>
    </source>
</evidence>
<protein>
    <submittedName>
        <fullName evidence="1">Uncharacterized protein</fullName>
    </submittedName>
</protein>
<keyword evidence="2" id="KW-1185">Reference proteome</keyword>
<name>A0ABS6WTG8_9HYPH</name>
<organism evidence="1 2">
    <name type="scientific">Pseudohoeflea coraliihabitans</name>
    <dbReference type="NCBI Taxonomy" id="2860393"/>
    <lineage>
        <taxon>Bacteria</taxon>
        <taxon>Pseudomonadati</taxon>
        <taxon>Pseudomonadota</taxon>
        <taxon>Alphaproteobacteria</taxon>
        <taxon>Hyphomicrobiales</taxon>
        <taxon>Rhizobiaceae</taxon>
        <taxon>Pseudohoeflea</taxon>
    </lineage>
</organism>
<reference evidence="1" key="1">
    <citation type="submission" date="2021-07" db="EMBL/GenBank/DDBJ databases">
        <title>Pseudohoeflea marina sp. nov. a polyhydroxyalcanoate-producing bacterium.</title>
        <authorList>
            <person name="Zheng W."/>
            <person name="Yu S."/>
            <person name="Huang Y."/>
        </authorList>
    </citation>
    <scope>NUCLEOTIDE SEQUENCE</scope>
    <source>
        <strain evidence="1">DP4N28-3</strain>
    </source>
</reference>
<evidence type="ECO:0000313" key="2">
    <source>
        <dbReference type="Proteomes" id="UP001430804"/>
    </source>
</evidence>
<dbReference type="Proteomes" id="UP001430804">
    <property type="component" value="Unassembled WGS sequence"/>
</dbReference>
<sequence>MSYADPDRRIYSFGAIDFGAGGEVVSITGPSGKTGTLKAIHVAATETFTTTTTAGRVDVGTAADADAYASFNLGALADTDSASTDDGSTDTDAIIDADIPADTQVEVTCVAPTGGTPAGIGYVSIIIDWAW</sequence>
<gene>
    <name evidence="1" type="ORF">KY465_18380</name>
</gene>
<comment type="caution">
    <text evidence="1">The sequence shown here is derived from an EMBL/GenBank/DDBJ whole genome shotgun (WGS) entry which is preliminary data.</text>
</comment>
<proteinExistence type="predicted"/>
<dbReference type="EMBL" id="JAHWQX010000009">
    <property type="protein sequence ID" value="MBW3099253.1"/>
    <property type="molecule type" value="Genomic_DNA"/>
</dbReference>